<dbReference type="OMA" id="VKIEQWL"/>
<comment type="caution">
    <text evidence="1">The sequence shown here is derived from an EMBL/GenBank/DDBJ whole genome shotgun (WGS) entry which is preliminary data.</text>
</comment>
<gene>
    <name evidence="1" type="ORF">BN946_scf184844.g62</name>
</gene>
<reference evidence="1" key="1">
    <citation type="submission" date="2014-01" db="EMBL/GenBank/DDBJ databases">
        <title>The genome of the white-rot fungus Pycnoporus cinnabarinus: a basidiomycete model with a versatile arsenal for lignocellulosic biomass breakdown.</title>
        <authorList>
            <person name="Levasseur A."/>
            <person name="Lomascolo A."/>
            <person name="Ruiz-Duenas F.J."/>
            <person name="Uzan E."/>
            <person name="Piumi F."/>
            <person name="Kues U."/>
            <person name="Ram A.F.J."/>
            <person name="Murat C."/>
            <person name="Haon M."/>
            <person name="Benoit I."/>
            <person name="Arfi Y."/>
            <person name="Chevret D."/>
            <person name="Drula E."/>
            <person name="Kwon M.J."/>
            <person name="Gouret P."/>
            <person name="Lesage-Meessen L."/>
            <person name="Lombard V."/>
            <person name="Mariette J."/>
            <person name="Noirot C."/>
            <person name="Park J."/>
            <person name="Patyshakuliyeva A."/>
            <person name="Wieneger R.A.B."/>
            <person name="Wosten H.A.B."/>
            <person name="Martin F."/>
            <person name="Coutinho P.M."/>
            <person name="de Vries R."/>
            <person name="Martinez A.T."/>
            <person name="Klopp C."/>
            <person name="Pontarotti P."/>
            <person name="Henrissat B."/>
            <person name="Record E."/>
        </authorList>
    </citation>
    <scope>NUCLEOTIDE SEQUENCE [LARGE SCALE GENOMIC DNA]</scope>
    <source>
        <strain evidence="1">BRFM137</strain>
    </source>
</reference>
<dbReference type="AlphaFoldDB" id="A0A060SF69"/>
<name>A0A060SF69_PYCCI</name>
<dbReference type="OrthoDB" id="3365310at2759"/>
<evidence type="ECO:0008006" key="3">
    <source>
        <dbReference type="Google" id="ProtNLM"/>
    </source>
</evidence>
<sequence length="162" mass="18068">MSSFASWFAERGYTCLEIDLGKPVDVHTSEALMKHYEAELAFHIRTLAIPFAPVIVSRAAGTLIAQTYISSHPATALLLISPRPTTASMPQSLLPTPFPEFNFEPRFPCAIMCTEDEKLGLEKEHRLWNDSGVEKIVVKDERALVGQEGVVKIEQWLDELGI</sequence>
<evidence type="ECO:0000313" key="1">
    <source>
        <dbReference type="EMBL" id="CDO71058.1"/>
    </source>
</evidence>
<accession>A0A060SF69</accession>
<dbReference type="HOGENOM" id="CLU_078271_0_0_1"/>
<evidence type="ECO:0000313" key="2">
    <source>
        <dbReference type="Proteomes" id="UP000029665"/>
    </source>
</evidence>
<dbReference type="EMBL" id="CCBP010000097">
    <property type="protein sequence ID" value="CDO71058.1"/>
    <property type="molecule type" value="Genomic_DNA"/>
</dbReference>
<proteinExistence type="predicted"/>
<dbReference type="Proteomes" id="UP000029665">
    <property type="component" value="Unassembled WGS sequence"/>
</dbReference>
<protein>
    <recommendedName>
        <fullName evidence="3">AB hydrolase-1 domain-containing protein</fullName>
    </recommendedName>
</protein>
<keyword evidence="2" id="KW-1185">Reference proteome</keyword>
<organism evidence="1 2">
    <name type="scientific">Pycnoporus cinnabarinus</name>
    <name type="common">Cinnabar-red polypore</name>
    <name type="synonym">Trametes cinnabarina</name>
    <dbReference type="NCBI Taxonomy" id="5643"/>
    <lineage>
        <taxon>Eukaryota</taxon>
        <taxon>Fungi</taxon>
        <taxon>Dikarya</taxon>
        <taxon>Basidiomycota</taxon>
        <taxon>Agaricomycotina</taxon>
        <taxon>Agaricomycetes</taxon>
        <taxon>Polyporales</taxon>
        <taxon>Polyporaceae</taxon>
        <taxon>Trametes</taxon>
    </lineage>
</organism>